<evidence type="ECO:0000313" key="3">
    <source>
        <dbReference type="Proteomes" id="UP000479190"/>
    </source>
</evidence>
<name>A0A6H5I1X6_9HYME</name>
<dbReference type="AlphaFoldDB" id="A0A6H5I1X6"/>
<proteinExistence type="predicted"/>
<evidence type="ECO:0000313" key="2">
    <source>
        <dbReference type="EMBL" id="CAB0030534.1"/>
    </source>
</evidence>
<protein>
    <submittedName>
        <fullName evidence="2">Uncharacterized protein</fullName>
    </submittedName>
</protein>
<accession>A0A6H5I1X6</accession>
<reference evidence="2 3" key="1">
    <citation type="submission" date="2020-02" db="EMBL/GenBank/DDBJ databases">
        <authorList>
            <person name="Ferguson B K."/>
        </authorList>
    </citation>
    <scope>NUCLEOTIDE SEQUENCE [LARGE SCALE GENOMIC DNA]</scope>
</reference>
<dbReference type="EMBL" id="CADCXV010000501">
    <property type="protein sequence ID" value="CAB0030534.1"/>
    <property type="molecule type" value="Genomic_DNA"/>
</dbReference>
<keyword evidence="3" id="KW-1185">Reference proteome</keyword>
<gene>
    <name evidence="2" type="ORF">TBRA_LOCUS2532</name>
</gene>
<organism evidence="2 3">
    <name type="scientific">Trichogramma brassicae</name>
    <dbReference type="NCBI Taxonomy" id="86971"/>
    <lineage>
        <taxon>Eukaryota</taxon>
        <taxon>Metazoa</taxon>
        <taxon>Ecdysozoa</taxon>
        <taxon>Arthropoda</taxon>
        <taxon>Hexapoda</taxon>
        <taxon>Insecta</taxon>
        <taxon>Pterygota</taxon>
        <taxon>Neoptera</taxon>
        <taxon>Endopterygota</taxon>
        <taxon>Hymenoptera</taxon>
        <taxon>Apocrita</taxon>
        <taxon>Proctotrupomorpha</taxon>
        <taxon>Chalcidoidea</taxon>
        <taxon>Trichogrammatidae</taxon>
        <taxon>Trichogramma</taxon>
    </lineage>
</organism>
<sequence>MTTQDGARQGVLAPRLPKEEEGAPRLAYSLDLFATLVNCDFLEGRLDVGCKLIKWRRIRYFSVTYCLMIPLRYSSTSFVDSESNLLKRVN</sequence>
<evidence type="ECO:0000256" key="1">
    <source>
        <dbReference type="SAM" id="MobiDB-lite"/>
    </source>
</evidence>
<dbReference type="Proteomes" id="UP000479190">
    <property type="component" value="Unassembled WGS sequence"/>
</dbReference>
<feature type="region of interest" description="Disordered" evidence="1">
    <location>
        <begin position="1"/>
        <end position="21"/>
    </location>
</feature>